<dbReference type="KEGG" id="mtar:DF168_00931"/>
<dbReference type="GO" id="GO:0003723">
    <property type="term" value="F:RNA binding"/>
    <property type="evidence" value="ECO:0007669"/>
    <property type="project" value="TreeGrafter"/>
</dbReference>
<dbReference type="NCBIfam" id="NF001099">
    <property type="entry name" value="PRK00132.1"/>
    <property type="match status" value="1"/>
</dbReference>
<dbReference type="InterPro" id="IPR000754">
    <property type="entry name" value="Ribosomal_uS9"/>
</dbReference>
<dbReference type="Pfam" id="PF00380">
    <property type="entry name" value="Ribosomal_S9"/>
    <property type="match status" value="1"/>
</dbReference>
<feature type="compositionally biased region" description="Basic residues" evidence="6">
    <location>
        <begin position="116"/>
        <end position="135"/>
    </location>
</feature>
<evidence type="ECO:0000256" key="4">
    <source>
        <dbReference type="RuleBase" id="RU003815"/>
    </source>
</evidence>
<dbReference type="GO" id="GO:0015935">
    <property type="term" value="C:small ribosomal subunit"/>
    <property type="evidence" value="ECO:0007669"/>
    <property type="project" value="UniProtKB-ARBA"/>
</dbReference>
<dbReference type="PANTHER" id="PTHR21569">
    <property type="entry name" value="RIBOSOMAL PROTEIN S9"/>
    <property type="match status" value="1"/>
</dbReference>
<gene>
    <name evidence="7" type="primary">rpsI</name>
    <name evidence="7" type="ORF">DF168_00931</name>
</gene>
<evidence type="ECO:0000313" key="7">
    <source>
        <dbReference type="EMBL" id="AWT59737.1"/>
    </source>
</evidence>
<dbReference type="Gene3D" id="3.30.230.10">
    <property type="match status" value="1"/>
</dbReference>
<dbReference type="InterPro" id="IPR020568">
    <property type="entry name" value="Ribosomal_Su5_D2-typ_SF"/>
</dbReference>
<proteinExistence type="inferred from homology"/>
<dbReference type="InterPro" id="IPR014721">
    <property type="entry name" value="Ribsml_uS5_D2-typ_fold_subgr"/>
</dbReference>
<reference evidence="7 8" key="1">
    <citation type="submission" date="2018-06" db="EMBL/GenBank/DDBJ databases">
        <title>Draft Genome Sequence of a Novel Marine Bacterium Related to the Verrucomicrobia.</title>
        <authorList>
            <person name="Vosseberg J."/>
            <person name="Martijn J."/>
            <person name="Ettema T.J.G."/>
        </authorList>
    </citation>
    <scope>NUCLEOTIDE SEQUENCE [LARGE SCALE GENOMIC DNA]</scope>
    <source>
        <strain evidence="7">TARA_B100001123</strain>
    </source>
</reference>
<accession>A0A2Z4AI25</accession>
<dbReference type="InterPro" id="IPR020574">
    <property type="entry name" value="Ribosomal_uS9_CS"/>
</dbReference>
<dbReference type="AlphaFoldDB" id="A0A2Z4AI25"/>
<dbReference type="FunFam" id="3.30.230.10:FF:000001">
    <property type="entry name" value="30S ribosomal protein S9"/>
    <property type="match status" value="1"/>
</dbReference>
<organism evidence="7 8">
    <name type="scientific">Candidatus Moanibacter tarae</name>
    <dbReference type="NCBI Taxonomy" id="2200854"/>
    <lineage>
        <taxon>Bacteria</taxon>
        <taxon>Pseudomonadati</taxon>
        <taxon>Verrucomicrobiota</taxon>
        <taxon>Opitutia</taxon>
        <taxon>Puniceicoccales</taxon>
        <taxon>Puniceicoccales incertae sedis</taxon>
        <taxon>Candidatus Moanibacter</taxon>
    </lineage>
</organism>
<evidence type="ECO:0000313" key="8">
    <source>
        <dbReference type="Proteomes" id="UP000247465"/>
    </source>
</evidence>
<evidence type="ECO:0000256" key="5">
    <source>
        <dbReference type="RuleBase" id="RU003816"/>
    </source>
</evidence>
<dbReference type="PROSITE" id="PS00360">
    <property type="entry name" value="RIBOSOMAL_S9"/>
    <property type="match status" value="1"/>
</dbReference>
<keyword evidence="2 4" id="KW-0689">Ribosomal protein</keyword>
<feature type="region of interest" description="Disordered" evidence="6">
    <location>
        <begin position="103"/>
        <end position="135"/>
    </location>
</feature>
<dbReference type="SUPFAM" id="SSF54211">
    <property type="entry name" value="Ribosomal protein S5 domain 2-like"/>
    <property type="match status" value="1"/>
</dbReference>
<dbReference type="GO" id="GO:0006412">
    <property type="term" value="P:translation"/>
    <property type="evidence" value="ECO:0007669"/>
    <property type="project" value="InterPro"/>
</dbReference>
<dbReference type="GO" id="GO:0003735">
    <property type="term" value="F:structural constituent of ribosome"/>
    <property type="evidence" value="ECO:0007669"/>
    <property type="project" value="InterPro"/>
</dbReference>
<evidence type="ECO:0000256" key="2">
    <source>
        <dbReference type="ARBA" id="ARBA00022980"/>
    </source>
</evidence>
<dbReference type="PANTHER" id="PTHR21569:SF1">
    <property type="entry name" value="SMALL RIBOSOMAL SUBUNIT PROTEIN US9M"/>
    <property type="match status" value="1"/>
</dbReference>
<sequence length="135" mass="15039">MTADSKNPRIFAIGRRKTSSARIQLIPGGTGKIIINDRELSDYCCHEAVYKSAIAPLATIDSLNEFDASVKVRGGGPNSQAVAISHSLARALEKFNPEWRIPLKRAGHLKRDPRQKERKKSGQPGARKRFQFSKR</sequence>
<evidence type="ECO:0000256" key="1">
    <source>
        <dbReference type="ARBA" id="ARBA00005251"/>
    </source>
</evidence>
<dbReference type="Proteomes" id="UP000247465">
    <property type="component" value="Chromosome"/>
</dbReference>
<dbReference type="GO" id="GO:0005737">
    <property type="term" value="C:cytoplasm"/>
    <property type="evidence" value="ECO:0007669"/>
    <property type="project" value="UniProtKB-ARBA"/>
</dbReference>
<evidence type="ECO:0000256" key="3">
    <source>
        <dbReference type="ARBA" id="ARBA00023274"/>
    </source>
</evidence>
<dbReference type="EMBL" id="CP029803">
    <property type="protein sequence ID" value="AWT59737.1"/>
    <property type="molecule type" value="Genomic_DNA"/>
</dbReference>
<name>A0A2Z4AI25_9BACT</name>
<keyword evidence="3 4" id="KW-0687">Ribonucleoprotein</keyword>
<evidence type="ECO:0000256" key="6">
    <source>
        <dbReference type="SAM" id="MobiDB-lite"/>
    </source>
</evidence>
<comment type="similarity">
    <text evidence="1 4">Belongs to the universal ribosomal protein uS9 family.</text>
</comment>
<dbReference type="InterPro" id="IPR023035">
    <property type="entry name" value="Ribosomal_uS9_bac/plastid"/>
</dbReference>
<protein>
    <recommendedName>
        <fullName evidence="5">30S ribosomal protein S9</fullName>
    </recommendedName>
</protein>